<evidence type="ECO:0000256" key="2">
    <source>
        <dbReference type="RuleBase" id="RU361225"/>
    </source>
</evidence>
<evidence type="ECO:0008006" key="5">
    <source>
        <dbReference type="Google" id="ProtNLM"/>
    </source>
</evidence>
<dbReference type="PANTHER" id="PTHR13820:SF5">
    <property type="entry name" value="ALPHA-SYNUCLEIN"/>
    <property type="match status" value="1"/>
</dbReference>
<keyword evidence="4" id="KW-1185">Reference proteome</keyword>
<dbReference type="GO" id="GO:0043025">
    <property type="term" value="C:neuronal cell body"/>
    <property type="evidence" value="ECO:0007669"/>
    <property type="project" value="TreeGrafter"/>
</dbReference>
<dbReference type="Pfam" id="PF01387">
    <property type="entry name" value="Synuclein"/>
    <property type="match status" value="1"/>
</dbReference>
<dbReference type="Proteomes" id="UP001221898">
    <property type="component" value="Unassembled WGS sequence"/>
</dbReference>
<dbReference type="GO" id="GO:0005737">
    <property type="term" value="C:cytoplasm"/>
    <property type="evidence" value="ECO:0007669"/>
    <property type="project" value="TreeGrafter"/>
</dbReference>
<dbReference type="GO" id="GO:0050808">
    <property type="term" value="P:synapse organization"/>
    <property type="evidence" value="ECO:0007669"/>
    <property type="project" value="TreeGrafter"/>
</dbReference>
<evidence type="ECO:0000256" key="1">
    <source>
        <dbReference type="ARBA" id="ARBA00009147"/>
    </source>
</evidence>
<accession>A0AAD7T6Z3</accession>
<dbReference type="AlphaFoldDB" id="A0AAD7T6Z3"/>
<organism evidence="3 4">
    <name type="scientific">Aldrovandia affinis</name>
    <dbReference type="NCBI Taxonomy" id="143900"/>
    <lineage>
        <taxon>Eukaryota</taxon>
        <taxon>Metazoa</taxon>
        <taxon>Chordata</taxon>
        <taxon>Craniata</taxon>
        <taxon>Vertebrata</taxon>
        <taxon>Euteleostomi</taxon>
        <taxon>Actinopterygii</taxon>
        <taxon>Neopterygii</taxon>
        <taxon>Teleostei</taxon>
        <taxon>Notacanthiformes</taxon>
        <taxon>Halosauridae</taxon>
        <taxon>Aldrovandia</taxon>
    </lineage>
</organism>
<gene>
    <name evidence="3" type="ORF">AAFF_G00425940</name>
</gene>
<dbReference type="PANTHER" id="PTHR13820">
    <property type="entry name" value="SYNUCLEIN"/>
    <property type="match status" value="1"/>
</dbReference>
<dbReference type="Gene3D" id="1.10.287.700">
    <property type="entry name" value="Helix hairpin bin"/>
    <property type="match status" value="1"/>
</dbReference>
<dbReference type="SUPFAM" id="SSF118375">
    <property type="entry name" value="Synuclein"/>
    <property type="match status" value="1"/>
</dbReference>
<proteinExistence type="inferred from homology"/>
<protein>
    <recommendedName>
        <fullName evidence="5">Alpha-synuclein</fullName>
    </recommendedName>
</protein>
<evidence type="ECO:0000313" key="3">
    <source>
        <dbReference type="EMBL" id="KAJ8415614.1"/>
    </source>
</evidence>
<reference evidence="3" key="1">
    <citation type="journal article" date="2023" name="Science">
        <title>Genome structures resolve the early diversification of teleost fishes.</title>
        <authorList>
            <person name="Parey E."/>
            <person name="Louis A."/>
            <person name="Montfort J."/>
            <person name="Bouchez O."/>
            <person name="Roques C."/>
            <person name="Iampietro C."/>
            <person name="Lluch J."/>
            <person name="Castinel A."/>
            <person name="Donnadieu C."/>
            <person name="Desvignes T."/>
            <person name="Floi Bucao C."/>
            <person name="Jouanno E."/>
            <person name="Wen M."/>
            <person name="Mejri S."/>
            <person name="Dirks R."/>
            <person name="Jansen H."/>
            <person name="Henkel C."/>
            <person name="Chen W.J."/>
            <person name="Zahm M."/>
            <person name="Cabau C."/>
            <person name="Klopp C."/>
            <person name="Thompson A.W."/>
            <person name="Robinson-Rechavi M."/>
            <person name="Braasch I."/>
            <person name="Lecointre G."/>
            <person name="Bobe J."/>
            <person name="Postlethwait J.H."/>
            <person name="Berthelot C."/>
            <person name="Roest Crollius H."/>
            <person name="Guiguen Y."/>
        </authorList>
    </citation>
    <scope>NUCLEOTIDE SEQUENCE</scope>
    <source>
        <strain evidence="3">NC1722</strain>
    </source>
</reference>
<dbReference type="PRINTS" id="PR01211">
    <property type="entry name" value="SYNUCLEIN"/>
</dbReference>
<dbReference type="InterPro" id="IPR001058">
    <property type="entry name" value="Synuclein"/>
</dbReference>
<dbReference type="GO" id="GO:0043679">
    <property type="term" value="C:axon terminus"/>
    <property type="evidence" value="ECO:0007669"/>
    <property type="project" value="TreeGrafter"/>
</dbReference>
<evidence type="ECO:0000313" key="4">
    <source>
        <dbReference type="Proteomes" id="UP001221898"/>
    </source>
</evidence>
<comment type="similarity">
    <text evidence="1 2">Belongs to the synuclein family.</text>
</comment>
<dbReference type="EMBL" id="JAINUG010000009">
    <property type="protein sequence ID" value="KAJ8415614.1"/>
    <property type="molecule type" value="Genomic_DNA"/>
</dbReference>
<dbReference type="GO" id="GO:0048488">
    <property type="term" value="P:synaptic vesicle endocytosis"/>
    <property type="evidence" value="ECO:0007669"/>
    <property type="project" value="TreeGrafter"/>
</dbReference>
<dbReference type="GO" id="GO:1903136">
    <property type="term" value="F:cuprous ion binding"/>
    <property type="evidence" value="ECO:0007669"/>
    <property type="project" value="TreeGrafter"/>
</dbReference>
<dbReference type="GO" id="GO:0007268">
    <property type="term" value="P:chemical synaptic transmission"/>
    <property type="evidence" value="ECO:0007669"/>
    <property type="project" value="TreeGrafter"/>
</dbReference>
<sequence length="184" mass="18814">MDALIKGFSKAKDGVVAAAEKTMQGVSGAAEKTKEGVIFVGTKTKDGVSSVAEKTVSQVGGAVITGVTAVAHKTVEGGGSIAAATGLFKKDTDKQVVGTYSCRRKSSRWPLTLFYNILDVSAYNAFVLWVSCGPLLESNQKVQTAYFPGAAGSNADHSRNGTADPHAAHTKLGCFGGRSAAGGG</sequence>
<comment type="caution">
    <text evidence="3">The sequence shown here is derived from an EMBL/GenBank/DDBJ whole genome shotgun (WGS) entry which is preliminary data.</text>
</comment>
<name>A0AAD7T6Z3_9TELE</name>